<dbReference type="PANTHER" id="PTHR43343:SF3">
    <property type="entry name" value="PROTEASE DO-LIKE 8, CHLOROPLASTIC"/>
    <property type="match status" value="1"/>
</dbReference>
<organism evidence="4 5">
    <name type="scientific">Candidatus Pseudobacter hemicellulosilyticus</name>
    <dbReference type="NCBI Taxonomy" id="3121375"/>
    <lineage>
        <taxon>Bacteria</taxon>
        <taxon>Pseudomonadati</taxon>
        <taxon>Bacteroidota</taxon>
        <taxon>Chitinophagia</taxon>
        <taxon>Chitinophagales</taxon>
        <taxon>Chitinophagaceae</taxon>
        <taxon>Pseudobacter</taxon>
    </lineage>
</organism>
<keyword evidence="2" id="KW-0378">Hydrolase</keyword>
<dbReference type="AlphaFoldDB" id="A0AAJ6BFK0"/>
<dbReference type="SUPFAM" id="SSF50494">
    <property type="entry name" value="Trypsin-like serine proteases"/>
    <property type="match status" value="1"/>
</dbReference>
<keyword evidence="3" id="KW-1133">Transmembrane helix</keyword>
<reference evidence="4" key="1">
    <citation type="submission" date="2023-03" db="EMBL/GenBank/DDBJ databases">
        <title>Andean soil-derived lignocellulolytic bacterial consortium as a source of novel taxa and putative plastic-active enzymes.</title>
        <authorList>
            <person name="Diaz-Garcia L."/>
            <person name="Chuvochina M."/>
            <person name="Feuerriegel G."/>
            <person name="Bunk B."/>
            <person name="Sproer C."/>
            <person name="Streit W.R."/>
            <person name="Rodriguez L.M."/>
            <person name="Overmann J."/>
            <person name="Jimenez D.J."/>
        </authorList>
    </citation>
    <scope>NUCLEOTIDE SEQUENCE</scope>
    <source>
        <strain evidence="4">MAG 7</strain>
    </source>
</reference>
<dbReference type="PRINTS" id="PR00834">
    <property type="entry name" value="PROTEASES2C"/>
</dbReference>
<dbReference type="InterPro" id="IPR009003">
    <property type="entry name" value="Peptidase_S1_PA"/>
</dbReference>
<evidence type="ECO:0000256" key="1">
    <source>
        <dbReference type="ARBA" id="ARBA00022670"/>
    </source>
</evidence>
<dbReference type="Proteomes" id="UP001220610">
    <property type="component" value="Chromosome"/>
</dbReference>
<protein>
    <submittedName>
        <fullName evidence="4">Serine protease</fullName>
    </submittedName>
</protein>
<dbReference type="Gene3D" id="2.40.10.120">
    <property type="match status" value="1"/>
</dbReference>
<evidence type="ECO:0000256" key="2">
    <source>
        <dbReference type="ARBA" id="ARBA00022801"/>
    </source>
</evidence>
<dbReference type="InterPro" id="IPR051201">
    <property type="entry name" value="Chloro_Bact_Ser_Proteases"/>
</dbReference>
<dbReference type="GO" id="GO:0006508">
    <property type="term" value="P:proteolysis"/>
    <property type="evidence" value="ECO:0007669"/>
    <property type="project" value="UniProtKB-KW"/>
</dbReference>
<dbReference type="InterPro" id="IPR001940">
    <property type="entry name" value="Peptidase_S1C"/>
</dbReference>
<keyword evidence="3" id="KW-0812">Transmembrane</keyword>
<feature type="transmembrane region" description="Helical" evidence="3">
    <location>
        <begin position="95"/>
        <end position="117"/>
    </location>
</feature>
<evidence type="ECO:0000313" key="5">
    <source>
        <dbReference type="Proteomes" id="UP001220610"/>
    </source>
</evidence>
<dbReference type="Pfam" id="PF13365">
    <property type="entry name" value="Trypsin_2"/>
    <property type="match status" value="1"/>
</dbReference>
<name>A0AAJ6BFK0_9BACT</name>
<dbReference type="EMBL" id="CP119311">
    <property type="protein sequence ID" value="WEK35193.1"/>
    <property type="molecule type" value="Genomic_DNA"/>
</dbReference>
<sequence length="365" mass="40967">MEDLQLLDAIERYLRNEMNPEEKQFFEQLRSDKPEVDQLVVEHTLFLQQMDRFSEWKQVKASLQDVHEQLLQDGVIKEEAPRPTVVHIFRKYKKVMALAACIAGLTTLAIGGIATYFNRKASSAELQQLRREFKMEVANKKNEVLNEVNAKISKVPQDAELISGGTGFLIDGRGYLVTNAHVIKGGSTFVVQNNKGQEYRAKPVYVNEGNDIAILKVSDDDFKPHSILPYSFRKAAVELGEPLFTLGYPRDEIVYNEGYMSAKTGFNGDTMTCQIGVSANPGNSGGPVFNRNGEVIGIINTRQKQAEGVVFAITAKNIVRAIETIKKDDSTLRSLKLPANTQIKGMERVQQIKKIEDCIFMVKSY</sequence>
<dbReference type="GO" id="GO:0004252">
    <property type="term" value="F:serine-type endopeptidase activity"/>
    <property type="evidence" value="ECO:0007669"/>
    <property type="project" value="InterPro"/>
</dbReference>
<keyword evidence="3" id="KW-0472">Membrane</keyword>
<gene>
    <name evidence="4" type="ORF">P0Y53_22110</name>
</gene>
<evidence type="ECO:0000313" key="4">
    <source>
        <dbReference type="EMBL" id="WEK35193.1"/>
    </source>
</evidence>
<proteinExistence type="predicted"/>
<evidence type="ECO:0000256" key="3">
    <source>
        <dbReference type="SAM" id="Phobius"/>
    </source>
</evidence>
<keyword evidence="1 4" id="KW-0645">Protease</keyword>
<accession>A0AAJ6BFK0</accession>
<dbReference type="PANTHER" id="PTHR43343">
    <property type="entry name" value="PEPTIDASE S12"/>
    <property type="match status" value="1"/>
</dbReference>